<protein>
    <submittedName>
        <fullName evidence="1">Uncharacterized protein</fullName>
    </submittedName>
</protein>
<proteinExistence type="predicted"/>
<dbReference type="EMBL" id="AMCW01000012">
    <property type="protein sequence ID" value="EKK04283.1"/>
    <property type="molecule type" value="Genomic_DNA"/>
</dbReference>
<dbReference type="Proteomes" id="UP000007993">
    <property type="component" value="Unassembled WGS sequence"/>
</dbReference>
<evidence type="ECO:0000313" key="2">
    <source>
        <dbReference type="Proteomes" id="UP000007993"/>
    </source>
</evidence>
<organism evidence="1 2">
    <name type="scientific">Rhodopirellula baltica SH28</name>
    <dbReference type="NCBI Taxonomy" id="993517"/>
    <lineage>
        <taxon>Bacteria</taxon>
        <taxon>Pseudomonadati</taxon>
        <taxon>Planctomycetota</taxon>
        <taxon>Planctomycetia</taxon>
        <taxon>Pirellulales</taxon>
        <taxon>Pirellulaceae</taxon>
        <taxon>Rhodopirellula</taxon>
    </lineage>
</organism>
<dbReference type="AlphaFoldDB" id="K5DP99"/>
<reference evidence="1 2" key="1">
    <citation type="journal article" date="2013" name="Mar. Genomics">
        <title>Expression of sulfatases in Rhodopirellula baltica and the diversity of sulfatases in the genus Rhodopirellula.</title>
        <authorList>
            <person name="Wegner C.E."/>
            <person name="Richter-Heitmann T."/>
            <person name="Klindworth A."/>
            <person name="Klockow C."/>
            <person name="Richter M."/>
            <person name="Achstetter T."/>
            <person name="Glockner F.O."/>
            <person name="Harder J."/>
        </authorList>
    </citation>
    <scope>NUCLEOTIDE SEQUENCE [LARGE SCALE GENOMIC DNA]</scope>
    <source>
        <strain evidence="1 2">SH28</strain>
    </source>
</reference>
<sequence>MGPLSSSSMTRTLASEFDCNDAWPLRVARRNSWGQLFYSDFTPLNRRSDPA</sequence>
<gene>
    <name evidence="1" type="ORF">RBSH_00478</name>
</gene>
<accession>K5DP99</accession>
<evidence type="ECO:0000313" key="1">
    <source>
        <dbReference type="EMBL" id="EKK04283.1"/>
    </source>
</evidence>
<comment type="caution">
    <text evidence="1">The sequence shown here is derived from an EMBL/GenBank/DDBJ whole genome shotgun (WGS) entry which is preliminary data.</text>
</comment>
<dbReference type="PATRIC" id="fig|993517.3.peg.528"/>
<name>K5DP99_RHOBT</name>